<evidence type="ECO:0000256" key="1">
    <source>
        <dbReference type="SAM" id="MobiDB-lite"/>
    </source>
</evidence>
<feature type="region of interest" description="Disordered" evidence="1">
    <location>
        <begin position="1"/>
        <end position="29"/>
    </location>
</feature>
<accession>A0A2T0M0G6</accession>
<evidence type="ECO:0000313" key="2">
    <source>
        <dbReference type="EMBL" id="PRX50040.1"/>
    </source>
</evidence>
<gene>
    <name evidence="2" type="ORF">B0I33_102156</name>
</gene>
<protein>
    <submittedName>
        <fullName evidence="2">Uncharacterized protein</fullName>
    </submittedName>
</protein>
<dbReference type="OrthoDB" id="3785441at2"/>
<dbReference type="AlphaFoldDB" id="A0A2T0M0G6"/>
<reference evidence="2 3" key="1">
    <citation type="submission" date="2018-03" db="EMBL/GenBank/DDBJ databases">
        <title>Genomic Encyclopedia of Type Strains, Phase III (KMG-III): the genomes of soil and plant-associated and newly described type strains.</title>
        <authorList>
            <person name="Whitman W."/>
        </authorList>
    </citation>
    <scope>NUCLEOTIDE SEQUENCE [LARGE SCALE GENOMIC DNA]</scope>
    <source>
        <strain evidence="2 3">CGMCC 4.7125</strain>
    </source>
</reference>
<evidence type="ECO:0000313" key="3">
    <source>
        <dbReference type="Proteomes" id="UP000238362"/>
    </source>
</evidence>
<dbReference type="InterPro" id="IPR046036">
    <property type="entry name" value="DUF5994"/>
</dbReference>
<dbReference type="Pfam" id="PF19457">
    <property type="entry name" value="DUF5994"/>
    <property type="match status" value="1"/>
</dbReference>
<comment type="caution">
    <text evidence="2">The sequence shown here is derived from an EMBL/GenBank/DDBJ whole genome shotgun (WGS) entry which is preliminary data.</text>
</comment>
<sequence>MSSPSTLITPPAAAEPSHHTPRLRLKPAGSVSGHVDGAWWPRSRDLAAELPALLEVLATRPGTIERVTYHLTTWTSVPRRLVIGGRAVRLEGFRSQPPHAVTVTGQGRQRLTLLTLPPDMPKAAAHEALMRAARRDNADSTDMLLSPSRVAGAEFSDTATQRWEVDGGRVR</sequence>
<keyword evidence="3" id="KW-1185">Reference proteome</keyword>
<organism evidence="2 3">
    <name type="scientific">Prauserella shujinwangii</name>
    <dbReference type="NCBI Taxonomy" id="1453103"/>
    <lineage>
        <taxon>Bacteria</taxon>
        <taxon>Bacillati</taxon>
        <taxon>Actinomycetota</taxon>
        <taxon>Actinomycetes</taxon>
        <taxon>Pseudonocardiales</taxon>
        <taxon>Pseudonocardiaceae</taxon>
        <taxon>Prauserella</taxon>
    </lineage>
</organism>
<name>A0A2T0M0G6_9PSEU</name>
<dbReference type="Proteomes" id="UP000238362">
    <property type="component" value="Unassembled WGS sequence"/>
</dbReference>
<proteinExistence type="predicted"/>
<dbReference type="EMBL" id="PVNH01000002">
    <property type="protein sequence ID" value="PRX50040.1"/>
    <property type="molecule type" value="Genomic_DNA"/>
</dbReference>